<evidence type="ECO:0000313" key="12">
    <source>
        <dbReference type="EMBL" id="EMR11267.1"/>
    </source>
</evidence>
<feature type="binding site" evidence="8">
    <location>
        <position position="26"/>
    </location>
    <ligand>
        <name>ATP</name>
        <dbReference type="ChEBI" id="CHEBI:30616"/>
    </ligand>
</feature>
<comment type="subunit">
    <text evidence="8">Component of a pre-mRNA cleavage factor complex. Interacts directly with PCF11.</text>
</comment>
<evidence type="ECO:0000256" key="3">
    <source>
        <dbReference type="ARBA" id="ARBA00019824"/>
    </source>
</evidence>
<dbReference type="PANTHER" id="PTHR12755">
    <property type="entry name" value="CLEAVAGE/POLYADENYLATION FACTOR IA SUBUNIT CLP1P"/>
    <property type="match status" value="1"/>
</dbReference>
<dbReference type="VEuPathDB" id="FungiDB:PNEG_00297"/>
<dbReference type="InterPro" id="IPR028606">
    <property type="entry name" value="Clp1"/>
</dbReference>
<dbReference type="STRING" id="1069680.M7NVG6"/>
<keyword evidence="4 8" id="KW-0507">mRNA processing</keyword>
<dbReference type="InterPro" id="IPR038238">
    <property type="entry name" value="Clp1_C_sf"/>
</dbReference>
<comment type="similarity">
    <text evidence="8">Belongs to the Clp1 family. Clp1 subfamily.</text>
</comment>
<dbReference type="Pfam" id="PF06807">
    <property type="entry name" value="Clp1"/>
    <property type="match status" value="1"/>
</dbReference>
<evidence type="ECO:0000259" key="10">
    <source>
        <dbReference type="Pfam" id="PF16573"/>
    </source>
</evidence>
<accession>M7NVG6</accession>
<evidence type="ECO:0000259" key="11">
    <source>
        <dbReference type="Pfam" id="PF16575"/>
    </source>
</evidence>
<dbReference type="HAMAP" id="MF_03035">
    <property type="entry name" value="Clp1"/>
    <property type="match status" value="1"/>
</dbReference>
<comment type="caution">
    <text evidence="12">The sequence shown here is derived from an EMBL/GenBank/DDBJ whole genome shotgun (WGS) entry which is preliminary data.</text>
</comment>
<reference evidence="13" key="1">
    <citation type="journal article" date="2016" name="Nat. Commun.">
        <title>Genome analysis of three Pneumocystis species reveals adaptation mechanisms to life exclusively in mammalian hosts.</title>
        <authorList>
            <person name="Ma L."/>
            <person name="Chen Z."/>
            <person name="Huang D.W."/>
            <person name="Kutty G."/>
            <person name="Ishihara M."/>
            <person name="Wang H."/>
            <person name="Abouelleil A."/>
            <person name="Bishop L."/>
            <person name="Davey E."/>
            <person name="Deng R."/>
            <person name="Deng X."/>
            <person name="Fan L."/>
            <person name="Fantoni G."/>
            <person name="Fitzgerald M."/>
            <person name="Gogineni E."/>
            <person name="Goldberg J.M."/>
            <person name="Handley G."/>
            <person name="Hu X."/>
            <person name="Huber C."/>
            <person name="Jiao X."/>
            <person name="Jones K."/>
            <person name="Levin J.Z."/>
            <person name="Liu Y."/>
            <person name="Macdonald P."/>
            <person name="Melnikov A."/>
            <person name="Raley C."/>
            <person name="Sassi M."/>
            <person name="Sherman B.T."/>
            <person name="Song X."/>
            <person name="Sykes S."/>
            <person name="Tran B."/>
            <person name="Walsh L."/>
            <person name="Xia Y."/>
            <person name="Yang J."/>
            <person name="Young S."/>
            <person name="Zeng Q."/>
            <person name="Zheng X."/>
            <person name="Stephens R."/>
            <person name="Nusbaum C."/>
            <person name="Birren B.W."/>
            <person name="Azadi P."/>
            <person name="Lempicki R.A."/>
            <person name="Cuomo C.A."/>
            <person name="Kovacs J.A."/>
        </authorList>
    </citation>
    <scope>NUCLEOTIDE SEQUENCE [LARGE SCALE GENOMIC DNA]</scope>
    <source>
        <strain evidence="13">B123</strain>
    </source>
</reference>
<dbReference type="GO" id="GO:0031124">
    <property type="term" value="P:mRNA 3'-end processing"/>
    <property type="evidence" value="ECO:0007669"/>
    <property type="project" value="UniProtKB-UniRule"/>
</dbReference>
<dbReference type="FunFam" id="2.60.120.1030:FF:000001">
    <property type="entry name" value="Protein CLP1 homolog 5"/>
    <property type="match status" value="1"/>
</dbReference>
<keyword evidence="13" id="KW-1185">Reference proteome</keyword>
<dbReference type="InterPro" id="IPR027417">
    <property type="entry name" value="P-loop_NTPase"/>
</dbReference>
<dbReference type="InterPro" id="IPR045116">
    <property type="entry name" value="Clp1/Grc3"/>
</dbReference>
<dbReference type="GO" id="GO:0005524">
    <property type="term" value="F:ATP binding"/>
    <property type="evidence" value="ECO:0007669"/>
    <property type="project" value="UniProtKB-UniRule"/>
</dbReference>
<feature type="binding site" evidence="8">
    <location>
        <position position="65"/>
    </location>
    <ligand>
        <name>ATP</name>
        <dbReference type="ChEBI" id="CHEBI:30616"/>
    </ligand>
</feature>
<feature type="binding site" evidence="8">
    <location>
        <begin position="127"/>
        <end position="132"/>
    </location>
    <ligand>
        <name>ATP</name>
        <dbReference type="ChEBI" id="CHEBI:30616"/>
    </ligand>
</feature>
<dbReference type="OMA" id="VQYVNCH"/>
<evidence type="ECO:0000313" key="13">
    <source>
        <dbReference type="Proteomes" id="UP000011958"/>
    </source>
</evidence>
<evidence type="ECO:0000256" key="6">
    <source>
        <dbReference type="ARBA" id="ARBA00022840"/>
    </source>
</evidence>
<sequence>MYLSKVSGLNTISEEVMTWSIQPGQEFRFEVEFDSRIEIEIKSGTAEIFGTELTIGPVYTFSGVKLALFTWRGCVIDVKGTPSVHYIADETPMLAYMNLHFAIENLRTEAMKKDEEGPRVLLVGPEDSGKTSLVRILSGYALKQKRSPILVNLDTQEDIGSIPGSVSITLISGILDIENTFGSSLTTGPSQYPSLVTLSYYYGYDFPTHNLKFYKSLISRLGIVCASKMSEIKDVKYSGCIIDTSGIIDQSKGYDIIHNIISDFSVNVLIVLGSERLYSDMARKYDNKKGMHVVKLPKSGGCVNREKSFIEKAQHSAVRKYFYGDFRTILSPYSIIYDFDSLIVYRVEEETFTHSSALPIGHDISSQKLQMIKINVFSILQNSVLAVSHANINDSIDTILESPVAGYIYVSDVDDNKKKLTILSPLPGKLPSSVLIMGSFKWQDL</sequence>
<dbReference type="Proteomes" id="UP000011958">
    <property type="component" value="Unassembled WGS sequence"/>
</dbReference>
<evidence type="ECO:0000256" key="4">
    <source>
        <dbReference type="ARBA" id="ARBA00022664"/>
    </source>
</evidence>
<evidence type="ECO:0000256" key="2">
    <source>
        <dbReference type="ARBA" id="ARBA00018706"/>
    </source>
</evidence>
<keyword evidence="6 8" id="KW-0067">ATP-binding</keyword>
<dbReference type="EMBL" id="AFWA02000001">
    <property type="protein sequence ID" value="EMR11267.1"/>
    <property type="molecule type" value="Genomic_DNA"/>
</dbReference>
<comment type="function">
    <text evidence="8">Required for endonucleolytic cleavage during polyadenylation-dependent pre-mRNA 3'-end formation.</text>
</comment>
<dbReference type="PANTHER" id="PTHR12755:SF6">
    <property type="entry name" value="POLYRIBONUCLEOTIDE 5'-HYDROXYL-KINASE CLP1"/>
    <property type="match status" value="1"/>
</dbReference>
<dbReference type="InterPro" id="IPR038239">
    <property type="entry name" value="Clp1_N_sf"/>
</dbReference>
<dbReference type="eggNOG" id="KOG2749">
    <property type="taxonomic scope" value="Eukaryota"/>
</dbReference>
<dbReference type="Pfam" id="PF16575">
    <property type="entry name" value="CLP1_P"/>
    <property type="match status" value="1"/>
</dbReference>
<gene>
    <name evidence="8" type="primary">CLP1</name>
    <name evidence="12" type="ORF">PNEG_00297</name>
</gene>
<evidence type="ECO:0000256" key="1">
    <source>
        <dbReference type="ARBA" id="ARBA00004123"/>
    </source>
</evidence>
<keyword evidence="7 8" id="KW-0539">Nucleus</keyword>
<dbReference type="SUPFAM" id="SSF52540">
    <property type="entry name" value="P-loop containing nucleoside triphosphate hydrolases"/>
    <property type="match status" value="1"/>
</dbReference>
<dbReference type="GO" id="GO:0006388">
    <property type="term" value="P:tRNA splicing, via endonucleolytic cleavage and ligation"/>
    <property type="evidence" value="ECO:0007669"/>
    <property type="project" value="TreeGrafter"/>
</dbReference>
<dbReference type="AlphaFoldDB" id="M7NVG6"/>
<evidence type="ECO:0000259" key="9">
    <source>
        <dbReference type="Pfam" id="PF06807"/>
    </source>
</evidence>
<dbReference type="Pfam" id="PF16573">
    <property type="entry name" value="CLP1_N"/>
    <property type="match status" value="1"/>
</dbReference>
<protein>
    <recommendedName>
        <fullName evidence="3">Polynucleotide 5'-hydroxyl-kinase GRC3</fullName>
    </recommendedName>
    <alternativeName>
        <fullName evidence="2">Polynucleotide 5'-hydroxyl-kinase grc3</fullName>
    </alternativeName>
</protein>
<name>M7NVG6_PNEMU</name>
<feature type="domain" description="Clp1 C-terminal" evidence="9">
    <location>
        <begin position="330"/>
        <end position="444"/>
    </location>
</feature>
<dbReference type="InterPro" id="IPR010655">
    <property type="entry name" value="Clp1_C"/>
</dbReference>
<dbReference type="GO" id="GO:0005849">
    <property type="term" value="C:mRNA cleavage factor complex"/>
    <property type="evidence" value="ECO:0007669"/>
    <property type="project" value="UniProtKB-UniRule"/>
</dbReference>
<dbReference type="GO" id="GO:0051731">
    <property type="term" value="F:polynucleotide 5'-hydroxyl-kinase activity"/>
    <property type="evidence" value="ECO:0007669"/>
    <property type="project" value="InterPro"/>
</dbReference>
<dbReference type="Gene3D" id="2.60.120.1030">
    <property type="entry name" value="Clp1, DNA binding domain"/>
    <property type="match status" value="1"/>
</dbReference>
<evidence type="ECO:0000256" key="8">
    <source>
        <dbReference type="HAMAP-Rule" id="MF_03035"/>
    </source>
</evidence>
<dbReference type="FunFam" id="2.40.30.330:FF:000002">
    <property type="entry name" value="Protein CLP1 homolog"/>
    <property type="match status" value="1"/>
</dbReference>
<dbReference type="Gene3D" id="3.40.50.300">
    <property type="entry name" value="P-loop containing nucleotide triphosphate hydrolases"/>
    <property type="match status" value="1"/>
</dbReference>
<feature type="domain" description="Clp1 N-terminal" evidence="10">
    <location>
        <begin position="21"/>
        <end position="110"/>
    </location>
</feature>
<comment type="subcellular location">
    <subcellularLocation>
        <location evidence="1 8">Nucleus</location>
    </subcellularLocation>
</comment>
<dbReference type="GeneID" id="19893995"/>
<proteinExistence type="inferred from homology"/>
<feature type="domain" description="Clp1 P-loop" evidence="11">
    <location>
        <begin position="124"/>
        <end position="324"/>
    </location>
</feature>
<evidence type="ECO:0000256" key="5">
    <source>
        <dbReference type="ARBA" id="ARBA00022741"/>
    </source>
</evidence>
<dbReference type="InterPro" id="IPR032319">
    <property type="entry name" value="CLP1_P"/>
</dbReference>
<dbReference type="RefSeq" id="XP_007872169.1">
    <property type="nucleotide sequence ID" value="XM_007873978.1"/>
</dbReference>
<dbReference type="OrthoDB" id="258143at2759"/>
<organism evidence="12 13">
    <name type="scientific">Pneumocystis murina (strain B123)</name>
    <name type="common">Mouse pneumocystis pneumonia agent</name>
    <name type="synonym">Pneumocystis carinii f. sp. muris</name>
    <dbReference type="NCBI Taxonomy" id="1069680"/>
    <lineage>
        <taxon>Eukaryota</taxon>
        <taxon>Fungi</taxon>
        <taxon>Dikarya</taxon>
        <taxon>Ascomycota</taxon>
        <taxon>Taphrinomycotina</taxon>
        <taxon>Pneumocystomycetes</taxon>
        <taxon>Pneumocystaceae</taxon>
        <taxon>Pneumocystis</taxon>
    </lineage>
</organism>
<keyword evidence="5 8" id="KW-0547">Nucleotide-binding</keyword>
<evidence type="ECO:0000256" key="7">
    <source>
        <dbReference type="ARBA" id="ARBA00023242"/>
    </source>
</evidence>
<dbReference type="InterPro" id="IPR032324">
    <property type="entry name" value="Clp1_N"/>
</dbReference>
<dbReference type="HOGENOM" id="CLU_018195_3_1_1"/>
<dbReference type="Gene3D" id="2.40.30.330">
    <property type="entry name" value="Pre-mRNA cleavage complex subunit Clp1, C-terminal domain"/>
    <property type="match status" value="1"/>
</dbReference>